<keyword evidence="7" id="KW-1185">Reference proteome</keyword>
<evidence type="ECO:0000256" key="2">
    <source>
        <dbReference type="ARBA" id="ARBA00023002"/>
    </source>
</evidence>
<dbReference type="Pfam" id="PF00171">
    <property type="entry name" value="Aldedh"/>
    <property type="match status" value="1"/>
</dbReference>
<gene>
    <name evidence="6" type="ORF">SAMN04487783_1572</name>
</gene>
<dbReference type="RefSeq" id="WP_177220300.1">
    <property type="nucleotide sequence ID" value="NZ_FOZN01000002.1"/>
</dbReference>
<sequence length="495" mass="51605">MTEHNDGVVTLPGGHALPQGSLIHGAWVPNTGPLRDVFDPATGELLATVREAAPDQVDAAVASAREAQAAWAARSVHEREALLVEAARVIVEHADLLAVVETLDTGKPLSQSKTDVSIADQYFRYYAHASRHFFGETIPSASNLQVRTEREPHGVVAHITPWNAPLSQWSRGVAPSLAVGNTVVVKPSELAPLSTLLVADLLKGVLPAGTMNVIPGDGALTGAALASNPGIDHLTFTGSVATGIRVSQAAAANVVATNLELGGKSAAIVFPDADLERAAASAANALVRNTGQSCSALTRFIVHSSVADEFERLLVEATASMGMGPGIDDHKLGPLVSQQQRDRVVEMVRQAAAAGATIATGGDLVPTTPDLSKGWFVTPTVLTNVSPEMQIASTEVFGPVQTVLHFDDEAEAVRIANGTDYGLTAAVFTRDIGIASRLSRSLRAGQVQINGFIGAGMEIPFGGVKHSGVGREKGFEALHGYTQVKTVVTHLEAAA</sequence>
<dbReference type="Proteomes" id="UP000198506">
    <property type="component" value="Unassembled WGS sequence"/>
</dbReference>
<dbReference type="PANTHER" id="PTHR11699">
    <property type="entry name" value="ALDEHYDE DEHYDROGENASE-RELATED"/>
    <property type="match status" value="1"/>
</dbReference>
<dbReference type="PROSITE" id="PS00070">
    <property type="entry name" value="ALDEHYDE_DEHYDR_CYS"/>
    <property type="match status" value="1"/>
</dbReference>
<dbReference type="AlphaFoldDB" id="A0AA94HML2"/>
<comment type="similarity">
    <text evidence="1 4">Belongs to the aldehyde dehydrogenase family.</text>
</comment>
<keyword evidence="2 4" id="KW-0560">Oxidoreductase</keyword>
<dbReference type="FunFam" id="3.40.605.10:FF:000007">
    <property type="entry name" value="NAD/NADP-dependent betaine aldehyde dehydrogenase"/>
    <property type="match status" value="1"/>
</dbReference>
<dbReference type="Gene3D" id="3.40.605.10">
    <property type="entry name" value="Aldehyde Dehydrogenase, Chain A, domain 1"/>
    <property type="match status" value="1"/>
</dbReference>
<reference evidence="6 7" key="1">
    <citation type="submission" date="2016-10" db="EMBL/GenBank/DDBJ databases">
        <authorList>
            <person name="Varghese N."/>
            <person name="Submissions S."/>
        </authorList>
    </citation>
    <scope>NUCLEOTIDE SEQUENCE [LARGE SCALE GENOMIC DNA]</scope>
    <source>
        <strain evidence="6 7">IAM 15147</strain>
    </source>
</reference>
<proteinExistence type="inferred from homology"/>
<protein>
    <submittedName>
        <fullName evidence="6">Betaine-aldehyde dehydrogenase</fullName>
    </submittedName>
</protein>
<dbReference type="InterPro" id="IPR016160">
    <property type="entry name" value="Ald_DH_CS_CYS"/>
</dbReference>
<dbReference type="EMBL" id="FOZN01000002">
    <property type="protein sequence ID" value="SFS11428.1"/>
    <property type="molecule type" value="Genomic_DNA"/>
</dbReference>
<dbReference type="InterPro" id="IPR016163">
    <property type="entry name" value="Ald_DH_C"/>
</dbReference>
<dbReference type="GO" id="GO:0016620">
    <property type="term" value="F:oxidoreductase activity, acting on the aldehyde or oxo group of donors, NAD or NADP as acceptor"/>
    <property type="evidence" value="ECO:0007669"/>
    <property type="project" value="InterPro"/>
</dbReference>
<feature type="active site" evidence="3">
    <location>
        <position position="260"/>
    </location>
</feature>
<evidence type="ECO:0000259" key="5">
    <source>
        <dbReference type="Pfam" id="PF00171"/>
    </source>
</evidence>
<dbReference type="InterPro" id="IPR016162">
    <property type="entry name" value="Ald_DH_N"/>
</dbReference>
<name>A0AA94HML2_9MICO</name>
<dbReference type="FunFam" id="3.40.309.10:FF:000012">
    <property type="entry name" value="Betaine aldehyde dehydrogenase"/>
    <property type="match status" value="1"/>
</dbReference>
<organism evidence="6 7">
    <name type="scientific">Agrococcus baldri</name>
    <dbReference type="NCBI Taxonomy" id="153730"/>
    <lineage>
        <taxon>Bacteria</taxon>
        <taxon>Bacillati</taxon>
        <taxon>Actinomycetota</taxon>
        <taxon>Actinomycetes</taxon>
        <taxon>Micrococcales</taxon>
        <taxon>Microbacteriaceae</taxon>
        <taxon>Agrococcus</taxon>
    </lineage>
</organism>
<dbReference type="SUPFAM" id="SSF53720">
    <property type="entry name" value="ALDH-like"/>
    <property type="match status" value="1"/>
</dbReference>
<evidence type="ECO:0000256" key="1">
    <source>
        <dbReference type="ARBA" id="ARBA00009986"/>
    </source>
</evidence>
<dbReference type="InterPro" id="IPR016161">
    <property type="entry name" value="Ald_DH/histidinol_DH"/>
</dbReference>
<evidence type="ECO:0000256" key="3">
    <source>
        <dbReference type="PROSITE-ProRule" id="PRU10007"/>
    </source>
</evidence>
<dbReference type="Gene3D" id="3.40.309.10">
    <property type="entry name" value="Aldehyde Dehydrogenase, Chain A, domain 2"/>
    <property type="match status" value="1"/>
</dbReference>
<accession>A0AA94HML2</accession>
<feature type="domain" description="Aldehyde dehydrogenase" evidence="5">
    <location>
        <begin position="27"/>
        <end position="487"/>
    </location>
</feature>
<evidence type="ECO:0000313" key="7">
    <source>
        <dbReference type="Proteomes" id="UP000198506"/>
    </source>
</evidence>
<dbReference type="InterPro" id="IPR029510">
    <property type="entry name" value="Ald_DH_CS_GLU"/>
</dbReference>
<evidence type="ECO:0000313" key="6">
    <source>
        <dbReference type="EMBL" id="SFS11428.1"/>
    </source>
</evidence>
<comment type="caution">
    <text evidence="6">The sequence shown here is derived from an EMBL/GenBank/DDBJ whole genome shotgun (WGS) entry which is preliminary data.</text>
</comment>
<dbReference type="PROSITE" id="PS00687">
    <property type="entry name" value="ALDEHYDE_DEHYDR_GLU"/>
    <property type="match status" value="1"/>
</dbReference>
<evidence type="ECO:0000256" key="4">
    <source>
        <dbReference type="RuleBase" id="RU003345"/>
    </source>
</evidence>
<dbReference type="InterPro" id="IPR015590">
    <property type="entry name" value="Aldehyde_DH_dom"/>
</dbReference>